<evidence type="ECO:0000313" key="1">
    <source>
        <dbReference type="EMBL" id="MDC0743390.1"/>
    </source>
</evidence>
<dbReference type="Proteomes" id="UP001221411">
    <property type="component" value="Unassembled WGS sequence"/>
</dbReference>
<gene>
    <name evidence="1" type="ORF">POL67_18705</name>
</gene>
<protein>
    <recommendedName>
        <fullName evidence="3">Capsule assembly Wzi family protein</fullName>
    </recommendedName>
</protein>
<organism evidence="1 2">
    <name type="scientific">Polyangium mundeleinium</name>
    <dbReference type="NCBI Taxonomy" id="2995306"/>
    <lineage>
        <taxon>Bacteria</taxon>
        <taxon>Pseudomonadati</taxon>
        <taxon>Myxococcota</taxon>
        <taxon>Polyangia</taxon>
        <taxon>Polyangiales</taxon>
        <taxon>Polyangiaceae</taxon>
        <taxon>Polyangium</taxon>
    </lineage>
</organism>
<proteinExistence type="predicted"/>
<sequence length="548" mass="59904">MRGHRSTRLSRVVASGLAALATAITAHPRDARALDFEVQSDTAAQAYQVASPWGDTILDRRRLMQSLSLGVYNLQGDHVPGRADFAVVLRVRLDADFGINGHLGDADRGGETSYQTEAGPGVRFVPGLQQAPVDLMYAYVEGRNLLNGWLGFRAGRQYVVDSLGWWSFDGALARVTTPYFVQAELYGGLEQRGGLPLSTSRYERPGVWRGNHAGFGTAGDQPSVTDYPSYQYTQPAPAFGVSLESNGPSWIHGRLSYRRVYNTGTSVTQQFPDPTGGYRTAKGLRVSQDRLGYALDLNKSDLGAIKGGVTYDFYNQIVGSYYGGVEAYLGKRATVGADIDYFVPTFDADSIFNWFTKSPITTATARVWVAPTQRLDLSAYGGVRIWMADGDPETFGTEQCRASGLCSGDQEIDPSNSKTFTRNPDNREISTTIDALANVSGRYRFGTGEVGLRGMMQAGARGHTGGADLSGEKRFDGGRYRVGGRVSVYDWNDPLRPDRDATSFGYVLGAGVRPVQQADLRIEWEHDMNRLVGQRFRIVALLNLRLGG</sequence>
<evidence type="ECO:0000313" key="2">
    <source>
        <dbReference type="Proteomes" id="UP001221411"/>
    </source>
</evidence>
<dbReference type="RefSeq" id="WP_271918876.1">
    <property type="nucleotide sequence ID" value="NZ_JAQNDO010000001.1"/>
</dbReference>
<comment type="caution">
    <text evidence="1">The sequence shown here is derived from an EMBL/GenBank/DDBJ whole genome shotgun (WGS) entry which is preliminary data.</text>
</comment>
<reference evidence="1 2" key="1">
    <citation type="submission" date="2022-11" db="EMBL/GenBank/DDBJ databases">
        <title>Minimal conservation of predation-associated metabolite biosynthetic gene clusters underscores biosynthetic potential of Myxococcota including descriptions for ten novel species: Archangium lansinium sp. nov., Myxococcus landrumus sp. nov., Nannocystis bai.</title>
        <authorList>
            <person name="Ahearne A."/>
            <person name="Stevens C."/>
            <person name="Dowd S."/>
        </authorList>
    </citation>
    <scope>NUCLEOTIDE SEQUENCE [LARGE SCALE GENOMIC DNA]</scope>
    <source>
        <strain evidence="1 2">RJM3</strain>
    </source>
</reference>
<evidence type="ECO:0008006" key="3">
    <source>
        <dbReference type="Google" id="ProtNLM"/>
    </source>
</evidence>
<dbReference type="EMBL" id="JAQNDO010000001">
    <property type="protein sequence ID" value="MDC0743390.1"/>
    <property type="molecule type" value="Genomic_DNA"/>
</dbReference>
<name>A0ABT5ENI4_9BACT</name>
<keyword evidence="2" id="KW-1185">Reference proteome</keyword>
<accession>A0ABT5ENI4</accession>